<sequence>MAEPTPEVPERSFPLRRRGPVLWLLVLPGLLYCLAPFVANRIEPRILGVPFLICYLLAVTVVTGPIVALVARFDPAYRSGAAEFVPADGAAQFIPADGAAEFVPGDEGAESVPADEDPEDRP</sequence>
<proteinExistence type="predicted"/>
<evidence type="ECO:0000313" key="4">
    <source>
        <dbReference type="Proteomes" id="UP000540412"/>
    </source>
</evidence>
<evidence type="ECO:0000313" key="3">
    <source>
        <dbReference type="EMBL" id="MBB5914661.1"/>
    </source>
</evidence>
<dbReference type="Proteomes" id="UP000540412">
    <property type="component" value="Unassembled WGS sequence"/>
</dbReference>
<evidence type="ECO:0008006" key="5">
    <source>
        <dbReference type="Google" id="ProtNLM"/>
    </source>
</evidence>
<evidence type="ECO:0000256" key="2">
    <source>
        <dbReference type="SAM" id="Phobius"/>
    </source>
</evidence>
<dbReference type="EMBL" id="JACHIT010000001">
    <property type="protein sequence ID" value="MBB5914661.1"/>
    <property type="molecule type" value="Genomic_DNA"/>
</dbReference>
<feature type="transmembrane region" description="Helical" evidence="2">
    <location>
        <begin position="45"/>
        <end position="71"/>
    </location>
</feature>
<reference evidence="3 4" key="1">
    <citation type="submission" date="2020-08" db="EMBL/GenBank/DDBJ databases">
        <title>Sequencing the genomes of 1000 actinobacteria strains.</title>
        <authorList>
            <person name="Klenk H.-P."/>
        </authorList>
    </citation>
    <scope>NUCLEOTIDE SEQUENCE [LARGE SCALE GENOMIC DNA]</scope>
    <source>
        <strain evidence="3 4">DSM 43582</strain>
    </source>
</reference>
<comment type="caution">
    <text evidence="3">The sequence shown here is derived from an EMBL/GenBank/DDBJ whole genome shotgun (WGS) entry which is preliminary data.</text>
</comment>
<evidence type="ECO:0000256" key="1">
    <source>
        <dbReference type="SAM" id="MobiDB-lite"/>
    </source>
</evidence>
<dbReference type="RefSeq" id="WP_051161050.1">
    <property type="nucleotide sequence ID" value="NZ_JACHIT010000001.1"/>
</dbReference>
<protein>
    <recommendedName>
        <fullName evidence="5">DUF3311 domain-containing protein</fullName>
    </recommendedName>
</protein>
<organism evidence="3 4">
    <name type="scientific">Nocardia transvalensis</name>
    <dbReference type="NCBI Taxonomy" id="37333"/>
    <lineage>
        <taxon>Bacteria</taxon>
        <taxon>Bacillati</taxon>
        <taxon>Actinomycetota</taxon>
        <taxon>Actinomycetes</taxon>
        <taxon>Mycobacteriales</taxon>
        <taxon>Nocardiaceae</taxon>
        <taxon>Nocardia</taxon>
    </lineage>
</organism>
<dbReference type="Pfam" id="PF11755">
    <property type="entry name" value="DUF3311"/>
    <property type="match status" value="1"/>
</dbReference>
<dbReference type="AlphaFoldDB" id="A0A7W9PER3"/>
<feature type="compositionally biased region" description="Acidic residues" evidence="1">
    <location>
        <begin position="107"/>
        <end position="122"/>
    </location>
</feature>
<feature type="region of interest" description="Disordered" evidence="1">
    <location>
        <begin position="103"/>
        <end position="122"/>
    </location>
</feature>
<keyword evidence="2" id="KW-0472">Membrane</keyword>
<keyword evidence="2" id="KW-1133">Transmembrane helix</keyword>
<dbReference type="InterPro" id="IPR021741">
    <property type="entry name" value="DUF3311"/>
</dbReference>
<feature type="transmembrane region" description="Helical" evidence="2">
    <location>
        <begin position="21"/>
        <end position="39"/>
    </location>
</feature>
<keyword evidence="4" id="KW-1185">Reference proteome</keyword>
<keyword evidence="2" id="KW-0812">Transmembrane</keyword>
<gene>
    <name evidence="3" type="ORF">BJY24_003528</name>
</gene>
<accession>A0A7W9PER3</accession>
<name>A0A7W9PER3_9NOCA</name>